<evidence type="ECO:0000313" key="2">
    <source>
        <dbReference type="EMBL" id="TGE03855.1"/>
    </source>
</evidence>
<feature type="domain" description="AAA" evidence="1">
    <location>
        <begin position="13"/>
        <end position="187"/>
    </location>
</feature>
<organism evidence="2 3">
    <name type="scientific">Hymenobacter fodinae</name>
    <dbReference type="NCBI Taxonomy" id="2510796"/>
    <lineage>
        <taxon>Bacteria</taxon>
        <taxon>Pseudomonadati</taxon>
        <taxon>Bacteroidota</taxon>
        <taxon>Cytophagia</taxon>
        <taxon>Cytophagales</taxon>
        <taxon>Hymenobacteraceae</taxon>
        <taxon>Hymenobacter</taxon>
    </lineage>
</organism>
<accession>A0A4Z0P213</accession>
<comment type="caution">
    <text evidence="2">The sequence shown here is derived from an EMBL/GenBank/DDBJ whole genome shotgun (WGS) entry which is preliminary data.</text>
</comment>
<dbReference type="Proteomes" id="UP000298337">
    <property type="component" value="Unassembled WGS sequence"/>
</dbReference>
<dbReference type="OrthoDB" id="9815116at2"/>
<dbReference type="AlphaFoldDB" id="A0A4Z0P213"/>
<dbReference type="InterPro" id="IPR025669">
    <property type="entry name" value="AAA_dom"/>
</dbReference>
<reference evidence="2 3" key="1">
    <citation type="submission" date="2019-04" db="EMBL/GenBank/DDBJ databases">
        <authorList>
            <person name="Feng G."/>
            <person name="Zhang J."/>
            <person name="Zhu H."/>
        </authorList>
    </citation>
    <scope>NUCLEOTIDE SEQUENCE [LARGE SCALE GENOMIC DNA]</scope>
    <source>
        <strain evidence="2 3">92R-1</strain>
    </source>
</reference>
<name>A0A4Z0P213_9BACT</name>
<sequence length="262" mass="28718">MDVLYRLDKQERMEIFTFALRKGGTGKSTSAWAVGHCLAQAGHRVLLIDADGQANLTRCLPAVAPDKGLTRVIDHKATLLEVMQPVGPNLWLVAADESLVVAEKGLGADLAYPLLFKKALKNLAAHIDYVLIDSPPSPNSPLTVAALTASTKVYVPAQPELFSFDGVNSLLELVTKIQDSYNPELEVGGIFLTKYAATYRKGLHHQFVKRMRDQFGPLIMHTTIRDNVAIPEAQVQRRPLHETAPGSNAQLDYQALTQEILA</sequence>
<dbReference type="Gene3D" id="3.40.50.300">
    <property type="entry name" value="P-loop containing nucleotide triphosphate hydrolases"/>
    <property type="match status" value="1"/>
</dbReference>
<dbReference type="InterPro" id="IPR050678">
    <property type="entry name" value="DNA_Partitioning_ATPase"/>
</dbReference>
<evidence type="ECO:0000313" key="3">
    <source>
        <dbReference type="Proteomes" id="UP000298337"/>
    </source>
</evidence>
<dbReference type="PIRSF" id="PIRSF009320">
    <property type="entry name" value="Nuc_binding_HP_1000"/>
    <property type="match status" value="1"/>
</dbReference>
<dbReference type="Pfam" id="PF13614">
    <property type="entry name" value="AAA_31"/>
    <property type="match status" value="1"/>
</dbReference>
<keyword evidence="3" id="KW-1185">Reference proteome</keyword>
<evidence type="ECO:0000259" key="1">
    <source>
        <dbReference type="Pfam" id="PF13614"/>
    </source>
</evidence>
<dbReference type="PANTHER" id="PTHR13696">
    <property type="entry name" value="P-LOOP CONTAINING NUCLEOSIDE TRIPHOSPHATE HYDROLASE"/>
    <property type="match status" value="1"/>
</dbReference>
<dbReference type="InterPro" id="IPR027417">
    <property type="entry name" value="P-loop_NTPase"/>
</dbReference>
<gene>
    <name evidence="2" type="ORF">EU556_24935</name>
</gene>
<protein>
    <submittedName>
        <fullName evidence="2">ParA family protein</fullName>
    </submittedName>
</protein>
<proteinExistence type="predicted"/>
<dbReference type="CDD" id="cd02042">
    <property type="entry name" value="ParAB_family"/>
    <property type="match status" value="1"/>
</dbReference>
<dbReference type="EMBL" id="SRLA01000007">
    <property type="protein sequence ID" value="TGE03855.1"/>
    <property type="molecule type" value="Genomic_DNA"/>
</dbReference>
<dbReference type="PANTHER" id="PTHR13696:SF99">
    <property type="entry name" value="COBYRINIC ACID AC-DIAMIDE SYNTHASE"/>
    <property type="match status" value="1"/>
</dbReference>
<dbReference type="SUPFAM" id="SSF52540">
    <property type="entry name" value="P-loop containing nucleoside triphosphate hydrolases"/>
    <property type="match status" value="1"/>
</dbReference>